<organism evidence="1">
    <name type="scientific">Flavobacterium psychrophilum</name>
    <dbReference type="NCBI Taxonomy" id="96345"/>
    <lineage>
        <taxon>Bacteria</taxon>
        <taxon>Pseudomonadati</taxon>
        <taxon>Bacteroidota</taxon>
        <taxon>Flavobacteriia</taxon>
        <taxon>Flavobacteriales</taxon>
        <taxon>Flavobacteriaceae</taxon>
        <taxon>Flavobacterium</taxon>
    </lineage>
</organism>
<reference evidence="1" key="1">
    <citation type="journal article" date="2003" name="Dis. Aquat. Organ.">
        <title>Genotyping of Flavobacterium psychrophilum using PCR-RFLP analysis.</title>
        <authorList>
            <person name="Izumi S."/>
            <person name="Aranishi F."/>
            <person name="Wakabayashi H."/>
        </authorList>
    </citation>
    <scope>NUCLEOTIDE SEQUENCE</scope>
    <source>
        <strain evidence="2">FPC828</strain>
        <strain evidence="1">NCIMB1947</strain>
    </source>
</reference>
<proteinExistence type="predicted"/>
<evidence type="ECO:0000313" key="1">
    <source>
        <dbReference type="EMBL" id="BAC76958.1"/>
    </source>
</evidence>
<dbReference type="EMBL" id="AB097199">
    <property type="protein sequence ID" value="BAC76958.1"/>
    <property type="molecule type" value="Genomic_DNA"/>
</dbReference>
<name>Q7WS82_FLAPS</name>
<dbReference type="EMBL" id="AB097200">
    <property type="protein sequence ID" value="BAC76959.1"/>
    <property type="molecule type" value="Genomic_DNA"/>
</dbReference>
<protein>
    <submittedName>
        <fullName evidence="1">Uncharacterized protein</fullName>
    </submittedName>
</protein>
<accession>Q7WS82</accession>
<evidence type="ECO:0000313" key="2">
    <source>
        <dbReference type="EMBL" id="BAC76959.1"/>
    </source>
</evidence>
<sequence length="14" mass="1763">MWFLCHIQLSKTKK</sequence>